<name>A0A2W0C6Z2_9BACL</name>
<dbReference type="EMBL" id="PRLG01000020">
    <property type="protein sequence ID" value="PYY28176.1"/>
    <property type="molecule type" value="Genomic_DNA"/>
</dbReference>
<evidence type="ECO:0000313" key="2">
    <source>
        <dbReference type="Proteomes" id="UP000247459"/>
    </source>
</evidence>
<gene>
    <name evidence="1" type="ORF">PIL02S_03322</name>
</gene>
<dbReference type="AlphaFoldDB" id="A0A2W0C6Z2"/>
<protein>
    <submittedName>
        <fullName evidence="1">Uncharacterized protein</fullName>
    </submittedName>
</protein>
<dbReference type="Pfam" id="PF24203">
    <property type="entry name" value="Phage_ProQ_C_like"/>
    <property type="match status" value="1"/>
</dbReference>
<dbReference type="InterPro" id="IPR056982">
    <property type="entry name" value="Phage_ProQ_C-like"/>
</dbReference>
<sequence>MMVKLDVGQSLWINGSSFYKQDPRVDEYIIEKINSKSVYVKKKNGDFQLRLDKKTLTCSELPFFYKAYLSASQYWLTIERAKLKEELLVKINSKLKALSLEQLQEIDKYVDEKKVMKV</sequence>
<dbReference type="Proteomes" id="UP000247459">
    <property type="component" value="Unassembled WGS sequence"/>
</dbReference>
<proteinExistence type="predicted"/>
<organism evidence="1 2">
    <name type="scientific">Paenibacillus illinoisensis</name>
    <dbReference type="NCBI Taxonomy" id="59845"/>
    <lineage>
        <taxon>Bacteria</taxon>
        <taxon>Bacillati</taxon>
        <taxon>Bacillota</taxon>
        <taxon>Bacilli</taxon>
        <taxon>Bacillales</taxon>
        <taxon>Paenibacillaceae</taxon>
        <taxon>Paenibacillus</taxon>
    </lineage>
</organism>
<evidence type="ECO:0000313" key="1">
    <source>
        <dbReference type="EMBL" id="PYY28176.1"/>
    </source>
</evidence>
<accession>A0A2W0C6Z2</accession>
<comment type="caution">
    <text evidence="1">The sequence shown here is derived from an EMBL/GenBank/DDBJ whole genome shotgun (WGS) entry which is preliminary data.</text>
</comment>
<reference evidence="1 2" key="1">
    <citation type="submission" date="2018-01" db="EMBL/GenBank/DDBJ databases">
        <title>Genome sequence of the PGP bacterium Paenibacillus illinoisensis E3.</title>
        <authorList>
            <person name="Rolli E."/>
            <person name="Marasco R."/>
            <person name="Bessem C."/>
            <person name="Michoud G."/>
            <person name="Gaiarsa S."/>
            <person name="Borin S."/>
            <person name="Daffonchio D."/>
        </authorList>
    </citation>
    <scope>NUCLEOTIDE SEQUENCE [LARGE SCALE GENOMIC DNA]</scope>
    <source>
        <strain evidence="1 2">E3</strain>
    </source>
</reference>